<dbReference type="OrthoDB" id="9769238at2"/>
<evidence type="ECO:0000256" key="4">
    <source>
        <dbReference type="ARBA" id="ARBA00022827"/>
    </source>
</evidence>
<dbReference type="AlphaFoldDB" id="A0A1G8AGH6"/>
<evidence type="ECO:0000256" key="3">
    <source>
        <dbReference type="ARBA" id="ARBA00022630"/>
    </source>
</evidence>
<dbReference type="PANTHER" id="PTHR43429:SF1">
    <property type="entry name" value="NAD(P)H SULFUR OXIDOREDUCTASE (COA-DEPENDENT)"/>
    <property type="match status" value="1"/>
</dbReference>
<dbReference type="InterPro" id="IPR036873">
    <property type="entry name" value="Rhodanese-like_dom_sf"/>
</dbReference>
<dbReference type="InterPro" id="IPR001763">
    <property type="entry name" value="Rhodanese-like_dom"/>
</dbReference>
<keyword evidence="4" id="KW-0274">FAD</keyword>
<accession>A0A1G8AGH6</accession>
<comment type="cofactor">
    <cofactor evidence="1">
        <name>FAD</name>
        <dbReference type="ChEBI" id="CHEBI:57692"/>
    </cofactor>
</comment>
<organism evidence="8 9">
    <name type="scientific">Propionivibrio dicarboxylicus</name>
    <dbReference type="NCBI Taxonomy" id="83767"/>
    <lineage>
        <taxon>Bacteria</taxon>
        <taxon>Pseudomonadati</taxon>
        <taxon>Pseudomonadota</taxon>
        <taxon>Betaproteobacteria</taxon>
        <taxon>Rhodocyclales</taxon>
        <taxon>Rhodocyclaceae</taxon>
        <taxon>Propionivibrio</taxon>
    </lineage>
</organism>
<dbReference type="Gene3D" id="3.50.50.60">
    <property type="entry name" value="FAD/NAD(P)-binding domain"/>
    <property type="match status" value="2"/>
</dbReference>
<dbReference type="Pfam" id="PF02852">
    <property type="entry name" value="Pyr_redox_dim"/>
    <property type="match status" value="1"/>
</dbReference>
<dbReference type="InterPro" id="IPR050260">
    <property type="entry name" value="FAD-bd_OxRdtase"/>
</dbReference>
<dbReference type="Pfam" id="PF07992">
    <property type="entry name" value="Pyr_redox_2"/>
    <property type="match status" value="1"/>
</dbReference>
<dbReference type="InterPro" id="IPR004099">
    <property type="entry name" value="Pyr_nucl-diS_OxRdtase_dimer"/>
</dbReference>
<dbReference type="PANTHER" id="PTHR43429">
    <property type="entry name" value="PYRIDINE NUCLEOTIDE-DISULFIDE OXIDOREDUCTASE DOMAIN-CONTAINING"/>
    <property type="match status" value="1"/>
</dbReference>
<keyword evidence="3" id="KW-0285">Flavoprotein</keyword>
<comment type="similarity">
    <text evidence="2">Belongs to the class-III pyridine nucleotide-disulfide oxidoreductase family.</text>
</comment>
<dbReference type="InterPro" id="IPR023753">
    <property type="entry name" value="FAD/NAD-binding_dom"/>
</dbReference>
<evidence type="ECO:0000259" key="7">
    <source>
        <dbReference type="PROSITE" id="PS50206"/>
    </source>
</evidence>
<proteinExistence type="inferred from homology"/>
<dbReference type="Gene3D" id="3.40.250.10">
    <property type="entry name" value="Rhodanese-like domain"/>
    <property type="match status" value="1"/>
</dbReference>
<gene>
    <name evidence="8" type="ORF">SAMN05660652_01379</name>
</gene>
<evidence type="ECO:0000313" key="8">
    <source>
        <dbReference type="EMBL" id="SDH20062.1"/>
    </source>
</evidence>
<dbReference type="PROSITE" id="PS50206">
    <property type="entry name" value="RHODANESE_3"/>
    <property type="match status" value="1"/>
</dbReference>
<protein>
    <submittedName>
        <fullName evidence="8">NADPH-dependent 2,4-dienoyl-CoA reductase, sulfur reductase</fullName>
    </submittedName>
</protein>
<reference evidence="8 9" key="1">
    <citation type="submission" date="2016-10" db="EMBL/GenBank/DDBJ databases">
        <authorList>
            <person name="de Groot N.N."/>
        </authorList>
    </citation>
    <scope>NUCLEOTIDE SEQUENCE [LARGE SCALE GENOMIC DNA]</scope>
    <source>
        <strain evidence="8 9">DSM 5885</strain>
    </source>
</reference>
<evidence type="ECO:0000256" key="6">
    <source>
        <dbReference type="ARBA" id="ARBA00023284"/>
    </source>
</evidence>
<keyword evidence="5" id="KW-0560">Oxidoreductase</keyword>
<name>A0A1G8AGH6_9RHOO</name>
<dbReference type="EMBL" id="FNCY01000004">
    <property type="protein sequence ID" value="SDH20062.1"/>
    <property type="molecule type" value="Genomic_DNA"/>
</dbReference>
<dbReference type="InterPro" id="IPR016156">
    <property type="entry name" value="FAD/NAD-linked_Rdtase_dimer_sf"/>
</dbReference>
<evidence type="ECO:0000256" key="5">
    <source>
        <dbReference type="ARBA" id="ARBA00023002"/>
    </source>
</evidence>
<dbReference type="InterPro" id="IPR036188">
    <property type="entry name" value="FAD/NAD-bd_sf"/>
</dbReference>
<evidence type="ECO:0000256" key="1">
    <source>
        <dbReference type="ARBA" id="ARBA00001974"/>
    </source>
</evidence>
<dbReference type="GO" id="GO:0016491">
    <property type="term" value="F:oxidoreductase activity"/>
    <property type="evidence" value="ECO:0007669"/>
    <property type="project" value="UniProtKB-KW"/>
</dbReference>
<dbReference type="SUPFAM" id="SSF55424">
    <property type="entry name" value="FAD/NAD-linked reductases, dimerisation (C-terminal) domain"/>
    <property type="match status" value="1"/>
</dbReference>
<dbReference type="Pfam" id="PF00581">
    <property type="entry name" value="Rhodanese"/>
    <property type="match status" value="1"/>
</dbReference>
<sequence>MKPLKLLVVGGVAGGASFAARARRLCEDAEITVIERGPDVSFANCGLPYHIGGEIATRDVLAVQTPASLNDLLKLDVRTHCEAIDIDRRGLRLQVRNTATGECEWLPYDKLMLSPGASPLRPPLPGIDDPRIFTLRNLQDMDRIIAAADAGMRAVIIGAGFIGLEMAEQLQRRGMKVQLVELMPQVIPPLDAPMTALLDSELRRNGVEVFLGDGIRAFRPGDSHVGCELNSGAVLDADLVILSIGVKPDSDLARKAGLELGARGHIVVDAFQRTSDANIYAAGDVVETQDRVVPGRTAVPMGGPANRQGRVAADHIFLGDKARPYPGSIGTGIVRAFDVVAGITGWSEKRLRALQYPFASVTVNDSHHASYYPGAKPMTLKIVWDARTGRLLGAQATGFEGIDKRLDVLSTAIAAHMTVEDLCHLELAYAPPFGSAKDIINLAGFAACNRRDGLVKHTETLPTDPAVQIVDVRGKPLADAYPAPATVLNIPFATLRANLGKLDKNRPVVTLCAFGKMSYFAARVLAQNGFDVSSFSGGLKANVDPRSPGKLPTA</sequence>
<feature type="domain" description="Rhodanese" evidence="7">
    <location>
        <begin position="463"/>
        <end position="548"/>
    </location>
</feature>
<dbReference type="PRINTS" id="PR00368">
    <property type="entry name" value="FADPNR"/>
</dbReference>
<evidence type="ECO:0000313" key="9">
    <source>
        <dbReference type="Proteomes" id="UP000198607"/>
    </source>
</evidence>
<dbReference type="SUPFAM" id="SSF51905">
    <property type="entry name" value="FAD/NAD(P)-binding domain"/>
    <property type="match status" value="2"/>
</dbReference>
<dbReference type="SUPFAM" id="SSF52821">
    <property type="entry name" value="Rhodanese/Cell cycle control phosphatase"/>
    <property type="match status" value="1"/>
</dbReference>
<keyword evidence="9" id="KW-1185">Reference proteome</keyword>
<evidence type="ECO:0000256" key="2">
    <source>
        <dbReference type="ARBA" id="ARBA00009130"/>
    </source>
</evidence>
<dbReference type="PRINTS" id="PR00411">
    <property type="entry name" value="PNDRDTASEI"/>
</dbReference>
<dbReference type="RefSeq" id="WP_091935839.1">
    <property type="nucleotide sequence ID" value="NZ_FNCY01000004.1"/>
</dbReference>
<dbReference type="Proteomes" id="UP000198607">
    <property type="component" value="Unassembled WGS sequence"/>
</dbReference>
<keyword evidence="6" id="KW-0676">Redox-active center</keyword>
<dbReference type="STRING" id="83767.SAMN05660652_01379"/>